<dbReference type="EMBL" id="JACVVK020000066">
    <property type="protein sequence ID" value="KAK7496538.1"/>
    <property type="molecule type" value="Genomic_DNA"/>
</dbReference>
<evidence type="ECO:0000313" key="4">
    <source>
        <dbReference type="Proteomes" id="UP001519460"/>
    </source>
</evidence>
<feature type="signal peptide" evidence="2">
    <location>
        <begin position="1"/>
        <end position="21"/>
    </location>
</feature>
<reference evidence="3 4" key="1">
    <citation type="journal article" date="2023" name="Sci. Data">
        <title>Genome assembly of the Korean intertidal mud-creeper Batillaria attramentaria.</title>
        <authorList>
            <person name="Patra A.K."/>
            <person name="Ho P.T."/>
            <person name="Jun S."/>
            <person name="Lee S.J."/>
            <person name="Kim Y."/>
            <person name="Won Y.J."/>
        </authorList>
    </citation>
    <scope>NUCLEOTIDE SEQUENCE [LARGE SCALE GENOMIC DNA]</scope>
    <source>
        <strain evidence="3">Wonlab-2016</strain>
    </source>
</reference>
<protein>
    <submittedName>
        <fullName evidence="3">Uncharacterized protein</fullName>
    </submittedName>
</protein>
<evidence type="ECO:0000313" key="3">
    <source>
        <dbReference type="EMBL" id="KAK7496538.1"/>
    </source>
</evidence>
<evidence type="ECO:0000256" key="1">
    <source>
        <dbReference type="SAM" id="Coils"/>
    </source>
</evidence>
<keyword evidence="2" id="KW-0732">Signal</keyword>
<keyword evidence="1" id="KW-0175">Coiled coil</keyword>
<keyword evidence="4" id="KW-1185">Reference proteome</keyword>
<name>A0ABD0LAY6_9CAEN</name>
<gene>
    <name evidence="3" type="ORF">BaRGS_00012190</name>
</gene>
<dbReference type="AlphaFoldDB" id="A0ABD0LAY6"/>
<feature type="coiled-coil region" evidence="1">
    <location>
        <begin position="29"/>
        <end position="56"/>
    </location>
</feature>
<comment type="caution">
    <text evidence="3">The sequence shown here is derived from an EMBL/GenBank/DDBJ whole genome shotgun (WGS) entry which is preliminary data.</text>
</comment>
<sequence>MFRLPILAVSLFLMEMDTVRCREPATVTREELTAELGKLTTKLTQLEDRLTAKRAEETEKLGKEIGQALGQTLGQTMIVGLEKLGQAMTVGLEKLGQTMTASVQKLGEAFATRDGVSKPVDSPGNQSVGFSGMPHNTTAYTCTQNTIPSQLEVL</sequence>
<feature type="chain" id="PRO_5044780036" evidence="2">
    <location>
        <begin position="22"/>
        <end position="154"/>
    </location>
</feature>
<evidence type="ECO:0000256" key="2">
    <source>
        <dbReference type="SAM" id="SignalP"/>
    </source>
</evidence>
<accession>A0ABD0LAY6</accession>
<dbReference type="Proteomes" id="UP001519460">
    <property type="component" value="Unassembled WGS sequence"/>
</dbReference>
<proteinExistence type="predicted"/>
<organism evidence="3 4">
    <name type="scientific">Batillaria attramentaria</name>
    <dbReference type="NCBI Taxonomy" id="370345"/>
    <lineage>
        <taxon>Eukaryota</taxon>
        <taxon>Metazoa</taxon>
        <taxon>Spiralia</taxon>
        <taxon>Lophotrochozoa</taxon>
        <taxon>Mollusca</taxon>
        <taxon>Gastropoda</taxon>
        <taxon>Caenogastropoda</taxon>
        <taxon>Sorbeoconcha</taxon>
        <taxon>Cerithioidea</taxon>
        <taxon>Batillariidae</taxon>
        <taxon>Batillaria</taxon>
    </lineage>
</organism>